<evidence type="ECO:0008006" key="4">
    <source>
        <dbReference type="Google" id="ProtNLM"/>
    </source>
</evidence>
<organism evidence="2 3">
    <name type="scientific">Bacillus changyiensis</name>
    <dbReference type="NCBI Taxonomy" id="3004103"/>
    <lineage>
        <taxon>Bacteria</taxon>
        <taxon>Bacillati</taxon>
        <taxon>Bacillota</taxon>
        <taxon>Bacilli</taxon>
        <taxon>Bacillales</taxon>
        <taxon>Bacillaceae</taxon>
        <taxon>Bacillus</taxon>
    </lineage>
</organism>
<protein>
    <recommendedName>
        <fullName evidence="4">Lipoprotein</fullName>
    </recommendedName>
</protein>
<name>A0ABT4X947_9BACI</name>
<dbReference type="RefSeq" id="WP_271341706.1">
    <property type="nucleotide sequence ID" value="NZ_JAQKAB010000011.1"/>
</dbReference>
<proteinExistence type="predicted"/>
<sequence length="62" mass="6749">MIVLLLAGCKCGENEVSKTNSSENDPASGPKSEIGSGKLKQLPIIILIQYRNLQPMILMILH</sequence>
<dbReference type="Proteomes" id="UP001211894">
    <property type="component" value="Unassembled WGS sequence"/>
</dbReference>
<gene>
    <name evidence="2" type="ORF">PJ311_14970</name>
</gene>
<comment type="caution">
    <text evidence="2">The sequence shown here is derived from an EMBL/GenBank/DDBJ whole genome shotgun (WGS) entry which is preliminary data.</text>
</comment>
<dbReference type="EMBL" id="JAQKAB010000011">
    <property type="protein sequence ID" value="MDA7027877.1"/>
    <property type="molecule type" value="Genomic_DNA"/>
</dbReference>
<keyword evidence="3" id="KW-1185">Reference proteome</keyword>
<reference evidence="2 3" key="1">
    <citation type="submission" date="2023-01" db="EMBL/GenBank/DDBJ databases">
        <title>Bacillus changyiensis sp. nov., isolated from a coastal deposit.</title>
        <authorList>
            <person name="Xiao G."/>
            <person name="Lai Q."/>
            <person name="Hu Z."/>
            <person name="Shao Z."/>
        </authorList>
    </citation>
    <scope>NUCLEOTIDE SEQUENCE [LARGE SCALE GENOMIC DNA]</scope>
    <source>
        <strain evidence="2 3">CLL-7-23</strain>
    </source>
</reference>
<evidence type="ECO:0000313" key="2">
    <source>
        <dbReference type="EMBL" id="MDA7027877.1"/>
    </source>
</evidence>
<accession>A0ABT4X947</accession>
<evidence type="ECO:0000256" key="1">
    <source>
        <dbReference type="SAM" id="MobiDB-lite"/>
    </source>
</evidence>
<evidence type="ECO:0000313" key="3">
    <source>
        <dbReference type="Proteomes" id="UP001211894"/>
    </source>
</evidence>
<feature type="region of interest" description="Disordered" evidence="1">
    <location>
        <begin position="14"/>
        <end position="36"/>
    </location>
</feature>